<dbReference type="InterPro" id="IPR018740">
    <property type="entry name" value="DUF2282_membr"/>
</dbReference>
<gene>
    <name evidence="2" type="ORF">ABNW52_15030</name>
</gene>
<evidence type="ECO:0000313" key="2">
    <source>
        <dbReference type="EMBL" id="MEQ6291929.1"/>
    </source>
</evidence>
<dbReference type="RefSeq" id="WP_349589482.1">
    <property type="nucleotide sequence ID" value="NZ_JBEFLD010000008.1"/>
</dbReference>
<feature type="chain" id="PRO_5047025648" evidence="1">
    <location>
        <begin position="28"/>
        <end position="85"/>
    </location>
</feature>
<sequence>MSVTSQTLIASALTAMVAMSVAAPAVAADAKEKCYGVAMAGKNDCAAAGHSCAGQAKVDKDPMDWKYVAMGSCTQMGGMLEPMKK</sequence>
<dbReference type="EMBL" id="JBEFLD010000008">
    <property type="protein sequence ID" value="MEQ6291929.1"/>
    <property type="molecule type" value="Genomic_DNA"/>
</dbReference>
<dbReference type="Pfam" id="PF10048">
    <property type="entry name" value="DUF2282"/>
    <property type="match status" value="1"/>
</dbReference>
<comment type="caution">
    <text evidence="2">The sequence shown here is derived from an EMBL/GenBank/DDBJ whole genome shotgun (WGS) entry which is preliminary data.</text>
</comment>
<evidence type="ECO:0000256" key="1">
    <source>
        <dbReference type="SAM" id="SignalP"/>
    </source>
</evidence>
<feature type="signal peptide" evidence="1">
    <location>
        <begin position="1"/>
        <end position="27"/>
    </location>
</feature>
<keyword evidence="1" id="KW-0732">Signal</keyword>
<evidence type="ECO:0000313" key="3">
    <source>
        <dbReference type="Proteomes" id="UP001433638"/>
    </source>
</evidence>
<accession>A0ABV1MAD4</accession>
<dbReference type="Proteomes" id="UP001433638">
    <property type="component" value="Unassembled WGS sequence"/>
</dbReference>
<proteinExistence type="predicted"/>
<organism evidence="2 3">
    <name type="scientific">Vogesella oryzagri</name>
    <dbReference type="NCBI Taxonomy" id="3160864"/>
    <lineage>
        <taxon>Bacteria</taxon>
        <taxon>Pseudomonadati</taxon>
        <taxon>Pseudomonadota</taxon>
        <taxon>Betaproteobacteria</taxon>
        <taxon>Neisseriales</taxon>
        <taxon>Chromobacteriaceae</taxon>
        <taxon>Vogesella</taxon>
    </lineage>
</organism>
<name>A0ABV1MAD4_9NEIS</name>
<keyword evidence="3" id="KW-1185">Reference proteome</keyword>
<protein>
    <submittedName>
        <fullName evidence="2">DUF2282 domain-containing protein</fullName>
    </submittedName>
</protein>
<reference evidence="2" key="1">
    <citation type="submission" date="2024-06" db="EMBL/GenBank/DDBJ databases">
        <title>Genome sequence of Vogesella sp. MAHUQ-64.</title>
        <authorList>
            <person name="Huq M.A."/>
        </authorList>
    </citation>
    <scope>NUCLEOTIDE SEQUENCE</scope>
    <source>
        <strain evidence="2">MAHUQ-64</strain>
    </source>
</reference>